<reference evidence="3 4" key="1">
    <citation type="submission" date="2016-02" db="EMBL/GenBank/DDBJ databases">
        <title>Draft genome sequence of Thermodesulfatator sp. S606.</title>
        <authorList>
            <person name="Lai Q."/>
            <person name="Cao J."/>
            <person name="Dupont S."/>
            <person name="Shao Z."/>
            <person name="Jebbar M."/>
            <person name="Alain K."/>
        </authorList>
    </citation>
    <scope>NUCLEOTIDE SEQUENCE [LARGE SCALE GENOMIC DNA]</scope>
    <source>
        <strain evidence="3 4">S606</strain>
    </source>
</reference>
<name>A0A177E8I8_9BACT</name>
<accession>A0A177E8I8</accession>
<dbReference type="Gene3D" id="1.10.287.470">
    <property type="entry name" value="Helix hairpin bin"/>
    <property type="match status" value="1"/>
</dbReference>
<dbReference type="EMBL" id="LSFI01000015">
    <property type="protein sequence ID" value="OAG28016.1"/>
    <property type="molecule type" value="Genomic_DNA"/>
</dbReference>
<dbReference type="GO" id="GO:0015562">
    <property type="term" value="F:efflux transmembrane transporter activity"/>
    <property type="evidence" value="ECO:0007669"/>
    <property type="project" value="TreeGrafter"/>
</dbReference>
<dbReference type="AlphaFoldDB" id="A0A177E8I8"/>
<proteinExistence type="inferred from homology"/>
<dbReference type="OrthoDB" id="9810430at2"/>
<evidence type="ECO:0000313" key="4">
    <source>
        <dbReference type="Proteomes" id="UP000076964"/>
    </source>
</evidence>
<dbReference type="Pfam" id="PF25973">
    <property type="entry name" value="BSH_CzcB"/>
    <property type="match status" value="1"/>
</dbReference>
<gene>
    <name evidence="3" type="ORF">TH606_04050</name>
</gene>
<comment type="caution">
    <text evidence="3">The sequence shown here is derived from an EMBL/GenBank/DDBJ whole genome shotgun (WGS) entry which is preliminary data.</text>
</comment>
<dbReference type="Gene3D" id="2.40.420.20">
    <property type="match status" value="1"/>
</dbReference>
<dbReference type="InterPro" id="IPR058647">
    <property type="entry name" value="BSH_CzcB-like"/>
</dbReference>
<dbReference type="SUPFAM" id="SSF111369">
    <property type="entry name" value="HlyD-like secretion proteins"/>
    <property type="match status" value="1"/>
</dbReference>
<keyword evidence="4" id="KW-1185">Reference proteome</keyword>
<dbReference type="InterPro" id="IPR006143">
    <property type="entry name" value="RND_pump_MFP"/>
</dbReference>
<dbReference type="PANTHER" id="PTHR30469:SF15">
    <property type="entry name" value="HLYD FAMILY OF SECRETION PROTEINS"/>
    <property type="match status" value="1"/>
</dbReference>
<sequence length="370" mass="40355">MNKLKPFLILLVVFLLIFGALRVVNLKKEALKKVKPPQKVPLSVEVARVAKGTLEVRENYLGTIIPVHQANISTRISGYILKITKYEGETVKRGELLVEIEAKDIEARLGVLKTQLASAQTELLVRKGIFERNQKLLEHEAISREAFDLSKAAYQAALSKVEQLKQEIEAAKVNLSYAVIKAPFNGVVTRRFKNPGDMATPGAPIITLEDPKAGYRLLVNIPQEKAVSITPGAKVYLVLGDRQKIARVHKVYPAVSKEALATLEIRLKDRPFSLPSGASLGVEVVLATPNGFILPVKALVPGKSPGVYVLAKNGLKFVPVKVLGQNKGLMAVSGNLKEDERVVVGDPGLLLRLYPGQKIIPVKGGHDESI</sequence>
<comment type="similarity">
    <text evidence="1">Belongs to the membrane fusion protein (MFP) (TC 8.A.1) family.</text>
</comment>
<dbReference type="NCBIfam" id="TIGR01730">
    <property type="entry name" value="RND_mfp"/>
    <property type="match status" value="1"/>
</dbReference>
<evidence type="ECO:0000313" key="3">
    <source>
        <dbReference type="EMBL" id="OAG28016.1"/>
    </source>
</evidence>
<dbReference type="GO" id="GO:1990281">
    <property type="term" value="C:efflux pump complex"/>
    <property type="evidence" value="ECO:0007669"/>
    <property type="project" value="TreeGrafter"/>
</dbReference>
<dbReference type="PANTHER" id="PTHR30469">
    <property type="entry name" value="MULTIDRUG RESISTANCE PROTEIN MDTA"/>
    <property type="match status" value="1"/>
</dbReference>
<dbReference type="RefSeq" id="WP_068541505.1">
    <property type="nucleotide sequence ID" value="NZ_LSFI01000015.1"/>
</dbReference>
<dbReference type="Gene3D" id="2.40.50.100">
    <property type="match status" value="1"/>
</dbReference>
<evidence type="ECO:0000259" key="2">
    <source>
        <dbReference type="Pfam" id="PF25973"/>
    </source>
</evidence>
<organism evidence="3 4">
    <name type="scientific">Thermodesulfatator autotrophicus</name>
    <dbReference type="NCBI Taxonomy" id="1795632"/>
    <lineage>
        <taxon>Bacteria</taxon>
        <taxon>Pseudomonadati</taxon>
        <taxon>Thermodesulfobacteriota</taxon>
        <taxon>Thermodesulfobacteria</taxon>
        <taxon>Thermodesulfobacteriales</taxon>
        <taxon>Thermodesulfatatoraceae</taxon>
        <taxon>Thermodesulfatator</taxon>
    </lineage>
</organism>
<dbReference type="Proteomes" id="UP000076964">
    <property type="component" value="Unassembled WGS sequence"/>
</dbReference>
<dbReference type="Gene3D" id="2.40.30.170">
    <property type="match status" value="1"/>
</dbReference>
<feature type="domain" description="CzcB-like barrel-sandwich hybrid" evidence="2">
    <location>
        <begin position="69"/>
        <end position="208"/>
    </location>
</feature>
<evidence type="ECO:0000256" key="1">
    <source>
        <dbReference type="ARBA" id="ARBA00009477"/>
    </source>
</evidence>
<dbReference type="STRING" id="1795632.TH606_04050"/>
<protein>
    <recommendedName>
        <fullName evidence="2">CzcB-like barrel-sandwich hybrid domain-containing protein</fullName>
    </recommendedName>
</protein>